<dbReference type="RefSeq" id="WP_094264740.1">
    <property type="nucleotide sequence ID" value="NZ_NOWF01000006.1"/>
</dbReference>
<dbReference type="PANTHER" id="PTHR40053">
    <property type="entry name" value="SPORULATION-CONTROL PROTEIN SPO0M"/>
    <property type="match status" value="1"/>
</dbReference>
<protein>
    <recommendedName>
        <fullName evidence="4">Sporulation protein</fullName>
    </recommendedName>
</protein>
<reference evidence="2 3" key="1">
    <citation type="submission" date="2017-07" db="EMBL/GenBank/DDBJ databases">
        <title>The genome sequence of Paludifilum halophilum highlights mechanisms for microbial adaptation to high salt environemnts.</title>
        <authorList>
            <person name="Belbahri L."/>
        </authorList>
    </citation>
    <scope>NUCLEOTIDE SEQUENCE [LARGE SCALE GENOMIC DNA]</scope>
    <source>
        <strain evidence="2 3">DSM 102817</strain>
    </source>
</reference>
<dbReference type="Proteomes" id="UP000215459">
    <property type="component" value="Unassembled WGS sequence"/>
</dbReference>
<evidence type="ECO:0000313" key="2">
    <source>
        <dbReference type="EMBL" id="OYD07505.1"/>
    </source>
</evidence>
<evidence type="ECO:0000313" key="3">
    <source>
        <dbReference type="Proteomes" id="UP000215459"/>
    </source>
</evidence>
<dbReference type="EMBL" id="NOWF01000006">
    <property type="protein sequence ID" value="OYD07505.1"/>
    <property type="molecule type" value="Genomic_DNA"/>
</dbReference>
<feature type="compositionally biased region" description="Acidic residues" evidence="1">
    <location>
        <begin position="284"/>
        <end position="313"/>
    </location>
</feature>
<feature type="region of interest" description="Disordered" evidence="1">
    <location>
        <begin position="284"/>
        <end position="341"/>
    </location>
</feature>
<keyword evidence="3" id="KW-1185">Reference proteome</keyword>
<dbReference type="AlphaFoldDB" id="A0A235B7D1"/>
<dbReference type="Pfam" id="PF07070">
    <property type="entry name" value="Spo0M"/>
    <property type="match status" value="1"/>
</dbReference>
<dbReference type="OrthoDB" id="2351239at2"/>
<dbReference type="InterPro" id="IPR009776">
    <property type="entry name" value="Spore_0_M"/>
</dbReference>
<evidence type="ECO:0008006" key="4">
    <source>
        <dbReference type="Google" id="ProtNLM"/>
    </source>
</evidence>
<evidence type="ECO:0000256" key="1">
    <source>
        <dbReference type="SAM" id="MobiDB-lite"/>
    </source>
</evidence>
<accession>A0A235B7D1</accession>
<dbReference type="PANTHER" id="PTHR40053:SF1">
    <property type="entry name" value="SPORULATION-CONTROL PROTEIN SPO0M"/>
    <property type="match status" value="1"/>
</dbReference>
<sequence length="341" mass="38393">MLKNLMAKLGKGGAKVDLVLDREDYTPGEPVSGELTIQGGTVEQKINRIDVELLMSIRVKERDFSHVIARFPFHESFTVHPEEKKSFPFSCELPQDLPLSGNQVVYYFITHLDIAAGVDHSDHDYIRVHPPHRLQKVLTAFEELGLREKYDSRSFNGYVQEFELFPTSFLQDRVEEVEFVAAYEDTGLRLMLEVDLFSFFGEKEIRREVHLENELLDESDRLVEHLQSLLLEMVENPDAYAYPRFSGTSGEHKHGGFSKIGGAVGGFAAGVLGGVVLSELMDELTEDEAEAAEEEESSEEETPEEESEEEGGFFEDLFGGESEEGDDEGGFFGDLFEGDDE</sequence>
<name>A0A235B7D1_9BACL</name>
<organism evidence="2 3">
    <name type="scientific">Paludifilum halophilum</name>
    <dbReference type="NCBI Taxonomy" id="1642702"/>
    <lineage>
        <taxon>Bacteria</taxon>
        <taxon>Bacillati</taxon>
        <taxon>Bacillota</taxon>
        <taxon>Bacilli</taxon>
        <taxon>Bacillales</taxon>
        <taxon>Thermoactinomycetaceae</taxon>
        <taxon>Paludifilum</taxon>
    </lineage>
</organism>
<proteinExistence type="predicted"/>
<dbReference type="SUPFAM" id="SSF81296">
    <property type="entry name" value="E set domains"/>
    <property type="match status" value="1"/>
</dbReference>
<dbReference type="InterPro" id="IPR014756">
    <property type="entry name" value="Ig_E-set"/>
</dbReference>
<comment type="caution">
    <text evidence="2">The sequence shown here is derived from an EMBL/GenBank/DDBJ whole genome shotgun (WGS) entry which is preliminary data.</text>
</comment>
<gene>
    <name evidence="2" type="ORF">CHM34_11460</name>
</gene>